<dbReference type="InterPro" id="IPR016621">
    <property type="entry name" value="UCP014543"/>
</dbReference>
<accession>A0A485M4P1</accession>
<protein>
    <recommendedName>
        <fullName evidence="2">DUF3783 domain-containing protein</fullName>
    </recommendedName>
</protein>
<organism evidence="1">
    <name type="scientific">anaerobic digester metagenome</name>
    <dbReference type="NCBI Taxonomy" id="1263854"/>
    <lineage>
        <taxon>unclassified sequences</taxon>
        <taxon>metagenomes</taxon>
        <taxon>ecological metagenomes</taxon>
    </lineage>
</organism>
<dbReference type="AlphaFoldDB" id="A0A485M4P1"/>
<evidence type="ECO:0000313" key="1">
    <source>
        <dbReference type="EMBL" id="VFU17975.1"/>
    </source>
</evidence>
<reference evidence="1" key="1">
    <citation type="submission" date="2019-03" db="EMBL/GenBank/DDBJ databases">
        <authorList>
            <person name="Hao L."/>
        </authorList>
    </citation>
    <scope>NUCLEOTIDE SEQUENCE</scope>
</reference>
<dbReference type="Pfam" id="PF12646">
    <property type="entry name" value="DUF3783"/>
    <property type="match status" value="1"/>
</dbReference>
<evidence type="ECO:0008006" key="2">
    <source>
        <dbReference type="Google" id="ProtNLM"/>
    </source>
</evidence>
<gene>
    <name evidence="1" type="ORF">SCFA_750044</name>
</gene>
<name>A0A485M4P1_9ZZZZ</name>
<dbReference type="EMBL" id="CAADRM010000142">
    <property type="protein sequence ID" value="VFU17975.1"/>
    <property type="molecule type" value="Genomic_DNA"/>
</dbReference>
<proteinExistence type="predicted"/>
<sequence>MRFFEVRNSGGILPLTPLKERRGKERLEYLKGKKELLMNTNPRVLLWNYTYEEMLILDRFFQAVGAPEAQVIEPGQGNLSVHDILFTDKRSDQAYVCDEKIMLFYQVEAPVIHRVMREAKDWNLPQSIYAVVTKQSIEWAFSELAEHLIKERDFFKKKTDEQKQKRSSCPHSNH</sequence>